<reference evidence="1" key="2">
    <citation type="journal article" date="2015" name="Data Brief">
        <title>Shoot transcriptome of the giant reed, Arundo donax.</title>
        <authorList>
            <person name="Barrero R.A."/>
            <person name="Guerrero F.D."/>
            <person name="Moolhuijzen P."/>
            <person name="Goolsby J.A."/>
            <person name="Tidwell J."/>
            <person name="Bellgard S.E."/>
            <person name="Bellgard M.I."/>
        </authorList>
    </citation>
    <scope>NUCLEOTIDE SEQUENCE</scope>
    <source>
        <tissue evidence="1">Shoot tissue taken approximately 20 cm above the soil surface</tissue>
    </source>
</reference>
<accession>A0A0A9AZK2</accession>
<sequence length="48" mass="5349">MMRCGEESRLIKIISLGLLDGISYFNSMGQVAEHICGISFQFHDSCPN</sequence>
<proteinExistence type="predicted"/>
<dbReference type="EMBL" id="GBRH01245388">
    <property type="protein sequence ID" value="JAD52507.1"/>
    <property type="molecule type" value="Transcribed_RNA"/>
</dbReference>
<organism evidence="1">
    <name type="scientific">Arundo donax</name>
    <name type="common">Giant reed</name>
    <name type="synonym">Donax arundinaceus</name>
    <dbReference type="NCBI Taxonomy" id="35708"/>
    <lineage>
        <taxon>Eukaryota</taxon>
        <taxon>Viridiplantae</taxon>
        <taxon>Streptophyta</taxon>
        <taxon>Embryophyta</taxon>
        <taxon>Tracheophyta</taxon>
        <taxon>Spermatophyta</taxon>
        <taxon>Magnoliopsida</taxon>
        <taxon>Liliopsida</taxon>
        <taxon>Poales</taxon>
        <taxon>Poaceae</taxon>
        <taxon>PACMAD clade</taxon>
        <taxon>Arundinoideae</taxon>
        <taxon>Arundineae</taxon>
        <taxon>Arundo</taxon>
    </lineage>
</organism>
<reference evidence="1" key="1">
    <citation type="submission" date="2014-09" db="EMBL/GenBank/DDBJ databases">
        <authorList>
            <person name="Magalhaes I.L.F."/>
            <person name="Oliveira U."/>
            <person name="Santos F.R."/>
            <person name="Vidigal T.H.D.A."/>
            <person name="Brescovit A.D."/>
            <person name="Santos A.J."/>
        </authorList>
    </citation>
    <scope>NUCLEOTIDE SEQUENCE</scope>
    <source>
        <tissue evidence="1">Shoot tissue taken approximately 20 cm above the soil surface</tissue>
    </source>
</reference>
<dbReference type="AlphaFoldDB" id="A0A0A9AZK2"/>
<protein>
    <submittedName>
        <fullName evidence="1">Uncharacterized protein</fullName>
    </submittedName>
</protein>
<name>A0A0A9AZK2_ARUDO</name>
<evidence type="ECO:0000313" key="1">
    <source>
        <dbReference type="EMBL" id="JAD52507.1"/>
    </source>
</evidence>